<comment type="caution">
    <text evidence="1">The sequence shown here is derived from an EMBL/GenBank/DDBJ whole genome shotgun (WGS) entry which is preliminary data.</text>
</comment>
<reference evidence="2" key="1">
    <citation type="journal article" date="2019" name="Int. J. Syst. Evol. Microbiol.">
        <title>The Global Catalogue of Microorganisms (GCM) 10K type strain sequencing project: providing services to taxonomists for standard genome sequencing and annotation.</title>
        <authorList>
            <consortium name="The Broad Institute Genomics Platform"/>
            <consortium name="The Broad Institute Genome Sequencing Center for Infectious Disease"/>
            <person name="Wu L."/>
            <person name="Ma J."/>
        </authorList>
    </citation>
    <scope>NUCLEOTIDE SEQUENCE [LARGE SCALE GENOMIC DNA]</scope>
    <source>
        <strain evidence="2">CGMCC 1.15407</strain>
    </source>
</reference>
<protein>
    <recommendedName>
        <fullName evidence="3">Lipoprotein</fullName>
    </recommendedName>
</protein>
<dbReference type="PROSITE" id="PS51257">
    <property type="entry name" value="PROKAR_LIPOPROTEIN"/>
    <property type="match status" value="1"/>
</dbReference>
<gene>
    <name evidence="1" type="ORF">GCM10011339_12530</name>
</gene>
<proteinExistence type="predicted"/>
<accession>A0ABQ1US77</accession>
<organism evidence="1 2">
    <name type="scientific">Echinicola rosea</name>
    <dbReference type="NCBI Taxonomy" id="1807691"/>
    <lineage>
        <taxon>Bacteria</taxon>
        <taxon>Pseudomonadati</taxon>
        <taxon>Bacteroidota</taxon>
        <taxon>Cytophagia</taxon>
        <taxon>Cytophagales</taxon>
        <taxon>Cyclobacteriaceae</taxon>
        <taxon>Echinicola</taxon>
    </lineage>
</organism>
<evidence type="ECO:0000313" key="1">
    <source>
        <dbReference type="EMBL" id="GGF25919.1"/>
    </source>
</evidence>
<evidence type="ECO:0000313" key="2">
    <source>
        <dbReference type="Proteomes" id="UP000647339"/>
    </source>
</evidence>
<dbReference type="Proteomes" id="UP000647339">
    <property type="component" value="Unassembled WGS sequence"/>
</dbReference>
<dbReference type="EMBL" id="BMIU01000005">
    <property type="protein sequence ID" value="GGF25919.1"/>
    <property type="molecule type" value="Genomic_DNA"/>
</dbReference>
<sequence length="217" mass="24030">MKRIGWYSLIFLGLIGGLTACQEDVEPVDAVVVYENDFSGEDLGEVRNGRLRSFDGGTVLGNYNNEEIAVQVDNLPSHKMLKVTVDVLLHDSWDGNAGPAGGPDIWYLKVDGQALVNATFSNQPCLSTWCLSQSYPDPYGRHHDPKTDALETELPGLCQYADSIGWTTKYRISKIIRHQEGQVTLVCGDKTVQQHLNSSQICDESWSLSKIKVSLVE</sequence>
<evidence type="ECO:0008006" key="3">
    <source>
        <dbReference type="Google" id="ProtNLM"/>
    </source>
</evidence>
<dbReference type="RefSeq" id="WP_137404029.1">
    <property type="nucleotide sequence ID" value="NZ_BMIU01000005.1"/>
</dbReference>
<keyword evidence="2" id="KW-1185">Reference proteome</keyword>
<name>A0ABQ1US77_9BACT</name>